<gene>
    <name evidence="2" type="ORF">FHP89_06655</name>
</gene>
<organism evidence="2 3">
    <name type="scientific">Denitromonas halophila</name>
    <dbReference type="NCBI Taxonomy" id="1629404"/>
    <lineage>
        <taxon>Bacteria</taxon>
        <taxon>Pseudomonadati</taxon>
        <taxon>Pseudomonadota</taxon>
        <taxon>Betaproteobacteria</taxon>
        <taxon>Rhodocyclales</taxon>
        <taxon>Zoogloeaceae</taxon>
        <taxon>Denitromonas</taxon>
    </lineage>
</organism>
<evidence type="ECO:0000256" key="1">
    <source>
        <dbReference type="SAM" id="MobiDB-lite"/>
    </source>
</evidence>
<dbReference type="EMBL" id="VMNI01000006">
    <property type="protein sequence ID" value="TVO78153.1"/>
    <property type="molecule type" value="Genomic_DNA"/>
</dbReference>
<protein>
    <submittedName>
        <fullName evidence="2">DUF1840 domain-containing protein</fullName>
    </submittedName>
</protein>
<dbReference type="AlphaFoldDB" id="A0A557SL69"/>
<feature type="region of interest" description="Disordered" evidence="1">
    <location>
        <begin position="58"/>
        <end position="78"/>
    </location>
</feature>
<dbReference type="InterPro" id="IPR014991">
    <property type="entry name" value="DUF1840"/>
</dbReference>
<evidence type="ECO:0000313" key="2">
    <source>
        <dbReference type="EMBL" id="TVO78153.1"/>
    </source>
</evidence>
<accession>A0A557SL69</accession>
<dbReference type="Proteomes" id="UP000318349">
    <property type="component" value="Unassembled WGS sequence"/>
</dbReference>
<comment type="caution">
    <text evidence="2">The sequence shown here is derived from an EMBL/GenBank/DDBJ whole genome shotgun (WGS) entry which is preliminary data.</text>
</comment>
<evidence type="ECO:0000313" key="3">
    <source>
        <dbReference type="Proteomes" id="UP000318349"/>
    </source>
</evidence>
<sequence>MLITFKSAASGDVIFLEKIGKRMLDVLHKDRDAAQGIVTVEQLPKAITRVREAIAADVAAQAGQPPRDNTEETPDADLSFHQRGLPLLELLERSLAEKAVVTWGV</sequence>
<proteinExistence type="predicted"/>
<reference evidence="2 3" key="1">
    <citation type="submission" date="2019-07" db="EMBL/GenBank/DDBJ databases">
        <title>The pathways for chlorine oxyanion respiration interact through the shared metabolite chlorate.</title>
        <authorList>
            <person name="Barnum T.P."/>
            <person name="Cheng Y."/>
            <person name="Hill K.A."/>
            <person name="Lucas L.N."/>
            <person name="Carlson H.K."/>
            <person name="Coates J.D."/>
        </authorList>
    </citation>
    <scope>NUCLEOTIDE SEQUENCE [LARGE SCALE GENOMIC DNA]</scope>
    <source>
        <strain evidence="2 3">SFB-1</strain>
    </source>
</reference>
<dbReference type="Pfam" id="PF08895">
    <property type="entry name" value="DUF1840"/>
    <property type="match status" value="1"/>
</dbReference>
<name>A0A557SL69_9RHOO</name>